<dbReference type="SUPFAM" id="SSF56349">
    <property type="entry name" value="DNA breaking-rejoining enzymes"/>
    <property type="match status" value="1"/>
</dbReference>
<evidence type="ECO:0000256" key="9">
    <source>
        <dbReference type="ARBA" id="ARBA00023172"/>
    </source>
</evidence>
<feature type="active site" description="O-(3'-phospho-DNA)-tyrosine intermediate" evidence="11">
    <location>
        <position position="305"/>
    </location>
</feature>
<comment type="function">
    <text evidence="11">Site-specific tyrosine recombinase, which acts by catalyzing the cutting and rejoining of the recombining DNA molecules. The XerC-XerD complex is essential to convert dimers of the bacterial chromosome into monomers to permit their segregation at cell division. It also contributes to the segregational stability of plasmids.</text>
</comment>
<dbReference type="InterPro" id="IPR011932">
    <property type="entry name" value="Recomb_XerD"/>
</dbReference>
<reference evidence="12" key="1">
    <citation type="journal article" date="2020" name="Science">
        <title>Unexpected conservation and global transmission of agrobacterial virulence plasmids.</title>
        <authorList>
            <person name="Weisberg A.J."/>
            <person name="Davis E.W. 2nd"/>
            <person name="Tabima J."/>
            <person name="Belcher M.S."/>
            <person name="Miller M."/>
            <person name="Kuo C.H."/>
            <person name="Loper J.E."/>
            <person name="Grunwald N.J."/>
            <person name="Putnam M.L."/>
            <person name="Chang J.H."/>
        </authorList>
    </citation>
    <scope>NUCLEOTIDE SEQUENCE</scope>
    <source>
        <strain evidence="12">17-1853-1a</strain>
    </source>
</reference>
<dbReference type="InterPro" id="IPR011010">
    <property type="entry name" value="DNA_brk_join_enz"/>
</dbReference>
<evidence type="ECO:0000256" key="4">
    <source>
        <dbReference type="ARBA" id="ARBA00022490"/>
    </source>
</evidence>
<comment type="subunit">
    <text evidence="11">Forms a cyclic heterotetrameric complex composed of two molecules of XerC and two molecules of XerD.</text>
</comment>
<dbReference type="HAMAP" id="MF_01808">
    <property type="entry name" value="Recomb_XerC_XerD"/>
    <property type="match status" value="1"/>
</dbReference>
<evidence type="ECO:0000256" key="3">
    <source>
        <dbReference type="ARBA" id="ARBA00015810"/>
    </source>
</evidence>
<feature type="active site" evidence="11">
    <location>
        <position position="270"/>
    </location>
</feature>
<dbReference type="InterPro" id="IPR044068">
    <property type="entry name" value="CB"/>
</dbReference>
<feature type="active site" evidence="11">
    <location>
        <position position="296"/>
    </location>
</feature>
<dbReference type="Gene3D" id="1.10.443.10">
    <property type="entry name" value="Intergrase catalytic core"/>
    <property type="match status" value="1"/>
</dbReference>
<name>A0A1B9TL59_AGRTU</name>
<dbReference type="HAMAP" id="MF_01807">
    <property type="entry name" value="Recomb_XerD"/>
    <property type="match status" value="1"/>
</dbReference>
<dbReference type="GO" id="GO:0009037">
    <property type="term" value="F:tyrosine-based site-specific recombinase activity"/>
    <property type="evidence" value="ECO:0007669"/>
    <property type="project" value="UniProtKB-UniRule"/>
</dbReference>
<evidence type="ECO:0000256" key="8">
    <source>
        <dbReference type="ARBA" id="ARBA00023125"/>
    </source>
</evidence>
<dbReference type="Pfam" id="PF00589">
    <property type="entry name" value="Phage_integrase"/>
    <property type="match status" value="1"/>
</dbReference>
<comment type="subcellular location">
    <subcellularLocation>
        <location evidence="1 11">Cytoplasm</location>
    </subcellularLocation>
</comment>
<dbReference type="PROSITE" id="PS51898">
    <property type="entry name" value="TYR_RECOMBINASE"/>
    <property type="match status" value="1"/>
</dbReference>
<keyword evidence="5 11" id="KW-0132">Cell division</keyword>
<keyword evidence="7 11" id="KW-0229">DNA integration</keyword>
<dbReference type="GO" id="GO:0007059">
    <property type="term" value="P:chromosome segregation"/>
    <property type="evidence" value="ECO:0007669"/>
    <property type="project" value="UniProtKB-UniRule"/>
</dbReference>
<feature type="active site" evidence="11">
    <location>
        <position position="273"/>
    </location>
</feature>
<dbReference type="NCBIfam" id="NF001399">
    <property type="entry name" value="PRK00283.1"/>
    <property type="match status" value="1"/>
</dbReference>
<comment type="caution">
    <text evidence="12">The sequence shown here is derived from an EMBL/GenBank/DDBJ whole genome shotgun (WGS) entry which is preliminary data.</text>
</comment>
<evidence type="ECO:0000256" key="11">
    <source>
        <dbReference type="HAMAP-Rule" id="MF_01807"/>
    </source>
</evidence>
<dbReference type="InterPro" id="IPR050090">
    <property type="entry name" value="Tyrosine_recombinase_XerCD"/>
</dbReference>
<dbReference type="InterPro" id="IPR002104">
    <property type="entry name" value="Integrase_catalytic"/>
</dbReference>
<gene>
    <name evidence="11 12" type="primary">xerD</name>
    <name evidence="12" type="ORF">G6M46_08100</name>
</gene>
<dbReference type="PROSITE" id="PS51900">
    <property type="entry name" value="CB"/>
    <property type="match status" value="1"/>
</dbReference>
<evidence type="ECO:0000313" key="13">
    <source>
        <dbReference type="Proteomes" id="UP000702952"/>
    </source>
</evidence>
<evidence type="ECO:0000256" key="6">
    <source>
        <dbReference type="ARBA" id="ARBA00022829"/>
    </source>
</evidence>
<dbReference type="GO" id="GO:0003677">
    <property type="term" value="F:DNA binding"/>
    <property type="evidence" value="ECO:0007669"/>
    <property type="project" value="UniProtKB-UniRule"/>
</dbReference>
<dbReference type="InterPro" id="IPR010998">
    <property type="entry name" value="Integrase_recombinase_N"/>
</dbReference>
<comment type="similarity">
    <text evidence="2 11">Belongs to the 'phage' integrase family. XerD subfamily.</text>
</comment>
<dbReference type="InterPro" id="IPR023009">
    <property type="entry name" value="Tyrosine_recombinase_XerC/XerD"/>
</dbReference>
<dbReference type="Proteomes" id="UP000702952">
    <property type="component" value="Unassembled WGS sequence"/>
</dbReference>
<dbReference type="Gene3D" id="1.10.150.130">
    <property type="match status" value="1"/>
</dbReference>
<accession>A0A1B9TL59</accession>
<proteinExistence type="inferred from homology"/>
<dbReference type="InterPro" id="IPR013762">
    <property type="entry name" value="Integrase-like_cat_sf"/>
</dbReference>
<evidence type="ECO:0000256" key="10">
    <source>
        <dbReference type="ARBA" id="ARBA00023306"/>
    </source>
</evidence>
<dbReference type="Pfam" id="PF02899">
    <property type="entry name" value="Phage_int_SAM_1"/>
    <property type="match status" value="1"/>
</dbReference>
<dbReference type="InterPro" id="IPR004107">
    <property type="entry name" value="Integrase_SAM-like_N"/>
</dbReference>
<dbReference type="PANTHER" id="PTHR30349">
    <property type="entry name" value="PHAGE INTEGRASE-RELATED"/>
    <property type="match status" value="1"/>
</dbReference>
<keyword evidence="8 11" id="KW-0238">DNA-binding</keyword>
<evidence type="ECO:0000313" key="12">
    <source>
        <dbReference type="EMBL" id="NTC28113.1"/>
    </source>
</evidence>
<keyword evidence="10 11" id="KW-0131">Cell cycle</keyword>
<evidence type="ECO:0000256" key="5">
    <source>
        <dbReference type="ARBA" id="ARBA00022618"/>
    </source>
</evidence>
<dbReference type="NCBIfam" id="TIGR02225">
    <property type="entry name" value="recomb_XerD"/>
    <property type="match status" value="1"/>
</dbReference>
<dbReference type="AlphaFoldDB" id="A0A1B9TL59"/>
<dbReference type="GO" id="GO:0005737">
    <property type="term" value="C:cytoplasm"/>
    <property type="evidence" value="ECO:0007669"/>
    <property type="project" value="UniProtKB-SubCell"/>
</dbReference>
<sequence length="331" mass="36334">MSSKEMSGRDGARLESFLEMMSAERGAAANTLSSYERDLSDLREFLGGRGQSLMEAATADLSAYLTHLSTQGFAATSQARRLSSMRQFYRFLYSEGLRGDDPTGTIDAPKKGLTLPKTMSVADVTKLLGIAAEEAALTGPGQLARIRMHLLLELLYATGMRVSELVSLPVKVLRQEGRFLMIRGKGNKDRMVLLSRAAIEAMEKYDAARKSLVPEKSSTPASPKKADSPESPWLFPSNSKEGHLPRQVFARDLKDIAIRAGLNPSAVSPHVLRHAFASHLLQNGADLRAVQELLGHSDISTTQIYTHVLEERLQELVQTHHPLAKQGKNLD</sequence>
<dbReference type="EMBL" id="JAAMAY010000014">
    <property type="protein sequence ID" value="NTC28113.1"/>
    <property type="molecule type" value="Genomic_DNA"/>
</dbReference>
<feature type="active site" evidence="11">
    <location>
        <position position="185"/>
    </location>
</feature>
<keyword evidence="9 11" id="KW-0233">DNA recombination</keyword>
<dbReference type="GO" id="GO:0006313">
    <property type="term" value="P:DNA transposition"/>
    <property type="evidence" value="ECO:0007669"/>
    <property type="project" value="UniProtKB-UniRule"/>
</dbReference>
<organism evidence="12 13">
    <name type="scientific">Agrobacterium tumefaciens</name>
    <dbReference type="NCBI Taxonomy" id="358"/>
    <lineage>
        <taxon>Bacteria</taxon>
        <taxon>Pseudomonadati</taxon>
        <taxon>Pseudomonadota</taxon>
        <taxon>Alphaproteobacteria</taxon>
        <taxon>Hyphomicrobiales</taxon>
        <taxon>Rhizobiaceae</taxon>
        <taxon>Rhizobium/Agrobacterium group</taxon>
        <taxon>Agrobacterium</taxon>
        <taxon>Agrobacterium tumefaciens complex</taxon>
    </lineage>
</organism>
<evidence type="ECO:0000256" key="1">
    <source>
        <dbReference type="ARBA" id="ARBA00004496"/>
    </source>
</evidence>
<feature type="active site" evidence="11">
    <location>
        <position position="161"/>
    </location>
</feature>
<keyword evidence="6 11" id="KW-0159">Chromosome partition</keyword>
<keyword evidence="4 11" id="KW-0963">Cytoplasm</keyword>
<evidence type="ECO:0000256" key="7">
    <source>
        <dbReference type="ARBA" id="ARBA00022908"/>
    </source>
</evidence>
<dbReference type="PANTHER" id="PTHR30349:SF90">
    <property type="entry name" value="TYROSINE RECOMBINASE XERD"/>
    <property type="match status" value="1"/>
</dbReference>
<dbReference type="GO" id="GO:0051301">
    <property type="term" value="P:cell division"/>
    <property type="evidence" value="ECO:0007669"/>
    <property type="project" value="UniProtKB-KW"/>
</dbReference>
<protein>
    <recommendedName>
        <fullName evidence="3 11">Tyrosine recombinase XerD</fullName>
    </recommendedName>
</protein>
<evidence type="ECO:0000256" key="2">
    <source>
        <dbReference type="ARBA" id="ARBA00010450"/>
    </source>
</evidence>